<protein>
    <submittedName>
        <fullName evidence="2">Protocadherin Fat 4</fullName>
    </submittedName>
</protein>
<name>A0AAD8B8C5_BIOPF</name>
<organism evidence="2 3">
    <name type="scientific">Biomphalaria pfeifferi</name>
    <name type="common">Bloodfluke planorb</name>
    <name type="synonym">Freshwater snail</name>
    <dbReference type="NCBI Taxonomy" id="112525"/>
    <lineage>
        <taxon>Eukaryota</taxon>
        <taxon>Metazoa</taxon>
        <taxon>Spiralia</taxon>
        <taxon>Lophotrochozoa</taxon>
        <taxon>Mollusca</taxon>
        <taxon>Gastropoda</taxon>
        <taxon>Heterobranchia</taxon>
        <taxon>Euthyneura</taxon>
        <taxon>Panpulmonata</taxon>
        <taxon>Hygrophila</taxon>
        <taxon>Lymnaeoidea</taxon>
        <taxon>Planorbidae</taxon>
        <taxon>Biomphalaria</taxon>
    </lineage>
</organism>
<dbReference type="Proteomes" id="UP001233172">
    <property type="component" value="Unassembled WGS sequence"/>
</dbReference>
<dbReference type="EMBL" id="JASAOG010000121">
    <property type="protein sequence ID" value="KAK0049841.1"/>
    <property type="molecule type" value="Genomic_DNA"/>
</dbReference>
<comment type="caution">
    <text evidence="2">The sequence shown here is derived from an EMBL/GenBank/DDBJ whole genome shotgun (WGS) entry which is preliminary data.</text>
</comment>
<dbReference type="AlphaFoldDB" id="A0AAD8B8C5"/>
<gene>
    <name evidence="2" type="ORF">Bpfe_020733</name>
</gene>
<reference evidence="2" key="1">
    <citation type="journal article" date="2023" name="PLoS Negl. Trop. Dis.">
        <title>A genome sequence for Biomphalaria pfeifferi, the major vector snail for the human-infecting parasite Schistosoma mansoni.</title>
        <authorList>
            <person name="Bu L."/>
            <person name="Lu L."/>
            <person name="Laidemitt M.R."/>
            <person name="Zhang S.M."/>
            <person name="Mutuku M."/>
            <person name="Mkoji G."/>
            <person name="Steinauer M."/>
            <person name="Loker E.S."/>
        </authorList>
    </citation>
    <scope>NUCLEOTIDE SEQUENCE</scope>
    <source>
        <strain evidence="2">KasaAsao</strain>
    </source>
</reference>
<feature type="chain" id="PRO_5042045456" evidence="1">
    <location>
        <begin position="26"/>
        <end position="96"/>
    </location>
</feature>
<evidence type="ECO:0000313" key="2">
    <source>
        <dbReference type="EMBL" id="KAK0049841.1"/>
    </source>
</evidence>
<evidence type="ECO:0000256" key="1">
    <source>
        <dbReference type="SAM" id="SignalP"/>
    </source>
</evidence>
<evidence type="ECO:0000313" key="3">
    <source>
        <dbReference type="Proteomes" id="UP001233172"/>
    </source>
</evidence>
<feature type="signal peptide" evidence="1">
    <location>
        <begin position="1"/>
        <end position="25"/>
    </location>
</feature>
<keyword evidence="3" id="KW-1185">Reference proteome</keyword>
<sequence length="96" mass="10883">MFMELIQVKIIVVHLTLILLDKAHIELYNLTIEVRDSGVNQKRDVPNYSHRRTGVVREKEAHVNLTPTGSGPYDLISSLDCTDVEFFSGSNTRITL</sequence>
<keyword evidence="1" id="KW-0732">Signal</keyword>
<proteinExistence type="predicted"/>
<accession>A0AAD8B8C5</accession>
<reference evidence="2" key="2">
    <citation type="submission" date="2023-04" db="EMBL/GenBank/DDBJ databases">
        <authorList>
            <person name="Bu L."/>
            <person name="Lu L."/>
            <person name="Laidemitt M.R."/>
            <person name="Zhang S.M."/>
            <person name="Mutuku M."/>
            <person name="Mkoji G."/>
            <person name="Steinauer M."/>
            <person name="Loker E.S."/>
        </authorList>
    </citation>
    <scope>NUCLEOTIDE SEQUENCE</scope>
    <source>
        <strain evidence="2">KasaAsao</strain>
        <tissue evidence="2">Whole Snail</tissue>
    </source>
</reference>